<feature type="region of interest" description="Disordered" evidence="1">
    <location>
        <begin position="304"/>
        <end position="338"/>
    </location>
</feature>
<feature type="non-terminal residue" evidence="2">
    <location>
        <position position="389"/>
    </location>
</feature>
<accession>A0A6J4QCP8</accession>
<organism evidence="2">
    <name type="scientific">uncultured Rubrobacteraceae bacterium</name>
    <dbReference type="NCBI Taxonomy" id="349277"/>
    <lineage>
        <taxon>Bacteria</taxon>
        <taxon>Bacillati</taxon>
        <taxon>Actinomycetota</taxon>
        <taxon>Rubrobacteria</taxon>
        <taxon>Rubrobacterales</taxon>
        <taxon>Rubrobacteraceae</taxon>
        <taxon>environmental samples</taxon>
    </lineage>
</organism>
<dbReference type="AlphaFoldDB" id="A0A6J4QCP8"/>
<feature type="region of interest" description="Disordered" evidence="1">
    <location>
        <begin position="352"/>
        <end position="389"/>
    </location>
</feature>
<feature type="compositionally biased region" description="Gly residues" evidence="1">
    <location>
        <begin position="223"/>
        <end position="232"/>
    </location>
</feature>
<feature type="non-terminal residue" evidence="2">
    <location>
        <position position="1"/>
    </location>
</feature>
<feature type="compositionally biased region" description="Basic residues" evidence="1">
    <location>
        <begin position="139"/>
        <end position="162"/>
    </location>
</feature>
<gene>
    <name evidence="2" type="ORF">AVDCRST_MAG55-3102</name>
</gene>
<reference evidence="2" key="1">
    <citation type="submission" date="2020-02" db="EMBL/GenBank/DDBJ databases">
        <authorList>
            <person name="Meier V. D."/>
        </authorList>
    </citation>
    <scope>NUCLEOTIDE SEQUENCE</scope>
    <source>
        <strain evidence="2">AVDCRST_MAG55</strain>
    </source>
</reference>
<feature type="compositionally biased region" description="Low complexity" evidence="1">
    <location>
        <begin position="24"/>
        <end position="34"/>
    </location>
</feature>
<feature type="region of interest" description="Disordered" evidence="1">
    <location>
        <begin position="220"/>
        <end position="239"/>
    </location>
</feature>
<dbReference type="EMBL" id="CADCUZ010000157">
    <property type="protein sequence ID" value="CAA9436942.1"/>
    <property type="molecule type" value="Genomic_DNA"/>
</dbReference>
<evidence type="ECO:0000256" key="1">
    <source>
        <dbReference type="SAM" id="MobiDB-lite"/>
    </source>
</evidence>
<feature type="region of interest" description="Disordered" evidence="1">
    <location>
        <begin position="1"/>
        <end position="34"/>
    </location>
</feature>
<protein>
    <submittedName>
        <fullName evidence="2">Uncharacterized MFS-type transporter</fullName>
    </submittedName>
</protein>
<sequence length="389" mass="40870">AGRGGRDRGGVAGLSDGRAGGPNPGRARLRVGGARARGRPVLRLVLDGVRGNGACGGKDRGAPRDATGGPRERGLSVLRRRFRRVVDRAGGLPDVRWPFQRRHAPGDAPLVGPAGAAGAPGILVRDQAGGDTRGDSARRPRGARYRPHLRLALGFRRRRRPRDGRGAARSGAEGGGRRKGRRGPLLGRADGAAGAAGGRDRARIGGGDAAWGLRRGVVRADGARGGHGGPLTGAGERRQHRRARALRAPGGRDGGRAVAARHGHARGRGGGVCDARHGVPGAYRAGGSARVRGRVGLAGALQLRRRQEQPRGACRGDRRHADGGFGRGGRRADPLRPLGRGRWLRDGLALLRRPRPRGARRDPGRPADGLARPRGRPDRALYRRSRKGV</sequence>
<feature type="region of interest" description="Disordered" evidence="1">
    <location>
        <begin position="50"/>
        <end position="72"/>
    </location>
</feature>
<name>A0A6J4QCP8_9ACTN</name>
<evidence type="ECO:0000313" key="2">
    <source>
        <dbReference type="EMBL" id="CAA9436942.1"/>
    </source>
</evidence>
<feature type="compositionally biased region" description="Basic and acidic residues" evidence="1">
    <location>
        <begin position="305"/>
        <end position="322"/>
    </location>
</feature>
<feature type="compositionally biased region" description="Low complexity" evidence="1">
    <location>
        <begin position="183"/>
        <end position="193"/>
    </location>
</feature>
<proteinExistence type="predicted"/>
<feature type="region of interest" description="Disordered" evidence="1">
    <location>
        <begin position="114"/>
        <end position="207"/>
    </location>
</feature>